<sequence length="205" mass="23278">MSQANATVIYGDGNEGNEALPSPFADSETESSSRNLTPSSDSNVGQVDSERAQQQKPLKGIAPDTSSKRRLSFFSFYRRVRPNNVDGRMLKSCFPVAWPLMNLLTVFLGTTETRRDRPMVVSEMTSRMVYMEADVTGVLYPQDYRIYKTMSTENELFPTRLYGHRYLAVQPLDMFASPWPPFHPHPYTSLRPQSQALPIDTRATR</sequence>
<keyword evidence="3" id="KW-1185">Reference proteome</keyword>
<evidence type="ECO:0000313" key="3">
    <source>
        <dbReference type="Proteomes" id="UP001590951"/>
    </source>
</evidence>
<feature type="region of interest" description="Disordered" evidence="1">
    <location>
        <begin position="1"/>
        <end position="64"/>
    </location>
</feature>
<reference evidence="2 3" key="1">
    <citation type="submission" date="2024-09" db="EMBL/GenBank/DDBJ databases">
        <title>Rethinking Asexuality: The Enigmatic Case of Functional Sexual Genes in Lepraria (Stereocaulaceae).</title>
        <authorList>
            <person name="Doellman M."/>
            <person name="Sun Y."/>
            <person name="Barcenas-Pena A."/>
            <person name="Lumbsch H.T."/>
            <person name="Grewe F."/>
        </authorList>
    </citation>
    <scope>NUCLEOTIDE SEQUENCE [LARGE SCALE GENOMIC DNA]</scope>
    <source>
        <strain evidence="2 3">Grewe 0041</strain>
    </source>
</reference>
<evidence type="ECO:0000313" key="2">
    <source>
        <dbReference type="EMBL" id="KAL2054905.1"/>
    </source>
</evidence>
<dbReference type="EMBL" id="JBHFEH010000013">
    <property type="protein sequence ID" value="KAL2054905.1"/>
    <property type="molecule type" value="Genomic_DNA"/>
</dbReference>
<dbReference type="Proteomes" id="UP001590951">
    <property type="component" value="Unassembled WGS sequence"/>
</dbReference>
<gene>
    <name evidence="2" type="ORF">ABVK25_004727</name>
</gene>
<proteinExistence type="predicted"/>
<accession>A0ABR4BAR4</accession>
<comment type="caution">
    <text evidence="2">The sequence shown here is derived from an EMBL/GenBank/DDBJ whole genome shotgun (WGS) entry which is preliminary data.</text>
</comment>
<protein>
    <submittedName>
        <fullName evidence="2">Uncharacterized protein</fullName>
    </submittedName>
</protein>
<name>A0ABR4BAR4_9LECA</name>
<evidence type="ECO:0000256" key="1">
    <source>
        <dbReference type="SAM" id="MobiDB-lite"/>
    </source>
</evidence>
<organism evidence="2 3">
    <name type="scientific">Lepraria finkii</name>
    <dbReference type="NCBI Taxonomy" id="1340010"/>
    <lineage>
        <taxon>Eukaryota</taxon>
        <taxon>Fungi</taxon>
        <taxon>Dikarya</taxon>
        <taxon>Ascomycota</taxon>
        <taxon>Pezizomycotina</taxon>
        <taxon>Lecanoromycetes</taxon>
        <taxon>OSLEUM clade</taxon>
        <taxon>Lecanoromycetidae</taxon>
        <taxon>Lecanorales</taxon>
        <taxon>Lecanorineae</taxon>
        <taxon>Stereocaulaceae</taxon>
        <taxon>Lepraria</taxon>
    </lineage>
</organism>
<feature type="compositionally biased region" description="Polar residues" evidence="1">
    <location>
        <begin position="30"/>
        <end position="47"/>
    </location>
</feature>